<dbReference type="InterPro" id="IPR050509">
    <property type="entry name" value="CoA-transferase_III"/>
</dbReference>
<sequence>MYTLLDGLRVVEAASFIAAPSCSLHLQQFGAEVIRCDPIGGGPDYRRWPKAQNDRSFYWEGLNKGKKSIAVNLGTPAGRELLRQIVTAPGENGGLFVTNFPHDGFLAHEGLAALRPDLITARVMGWANGTTALDYTVNSAIGVPLMTGPANLGDEPVNHVLPAWDIAAGLYAAFALLAAERRRRMTGQGTEIRLPLGDVAMAFIGHLGQIGEVTASGQDRPRLGNDLYGSFGRDFATADGKRIIVIALTRPQWADLVRTLCLGEAVASLETGLGVDFSRDEGVRFTHRARLNPLVAAAIGAMTFSQVETLFAGTRVCWGPYNTLHEAIGHPGLISEANPLFHPVSHLTGETYLTPGAAATVGSDERGMPGRAPDLGEHTDEILATLLGLPDHAIGRLHDEGTVAGPDGSIS</sequence>
<name>A0A2G1QI48_9HYPH</name>
<reference evidence="1 2" key="1">
    <citation type="submission" date="2017-10" db="EMBL/GenBank/DDBJ databases">
        <title>Sedimentibacterium mangrovi gen. nov., sp. nov., a novel member of family Phyllobacteriacea isolated from mangrove sediment.</title>
        <authorList>
            <person name="Liao H."/>
            <person name="Tian Y."/>
        </authorList>
    </citation>
    <scope>NUCLEOTIDE SEQUENCE [LARGE SCALE GENOMIC DNA]</scope>
    <source>
        <strain evidence="1 2">X9-2-2</strain>
    </source>
</reference>
<dbReference type="SUPFAM" id="SSF89796">
    <property type="entry name" value="CoA-transferase family III (CaiB/BaiF)"/>
    <property type="match status" value="1"/>
</dbReference>
<protein>
    <submittedName>
        <fullName evidence="1">Carnitine dehydratase</fullName>
    </submittedName>
</protein>
<organism evidence="1 2">
    <name type="scientific">Zhengella mangrovi</name>
    <dbReference type="NCBI Taxonomy" id="1982044"/>
    <lineage>
        <taxon>Bacteria</taxon>
        <taxon>Pseudomonadati</taxon>
        <taxon>Pseudomonadota</taxon>
        <taxon>Alphaproteobacteria</taxon>
        <taxon>Hyphomicrobiales</taxon>
        <taxon>Notoacmeibacteraceae</taxon>
        <taxon>Zhengella</taxon>
    </lineage>
</organism>
<dbReference type="EMBL" id="PDVP01000017">
    <property type="protein sequence ID" value="PHP65195.1"/>
    <property type="molecule type" value="Genomic_DNA"/>
</dbReference>
<gene>
    <name evidence="1" type="ORF">CSC94_19980</name>
</gene>
<dbReference type="RefSeq" id="WP_099308153.1">
    <property type="nucleotide sequence ID" value="NZ_PDVP01000017.1"/>
</dbReference>
<accession>A0A2G1QI48</accession>
<evidence type="ECO:0000313" key="1">
    <source>
        <dbReference type="EMBL" id="PHP65195.1"/>
    </source>
</evidence>
<dbReference type="InterPro" id="IPR023606">
    <property type="entry name" value="CoA-Trfase_III_dom_1_sf"/>
</dbReference>
<dbReference type="InterPro" id="IPR003673">
    <property type="entry name" value="CoA-Trfase_fam_III"/>
</dbReference>
<evidence type="ECO:0000313" key="2">
    <source>
        <dbReference type="Proteomes" id="UP000221168"/>
    </source>
</evidence>
<comment type="caution">
    <text evidence="1">The sequence shown here is derived from an EMBL/GenBank/DDBJ whole genome shotgun (WGS) entry which is preliminary data.</text>
</comment>
<dbReference type="PANTHER" id="PTHR48228:SF5">
    <property type="entry name" value="ALPHA-METHYLACYL-COA RACEMASE"/>
    <property type="match status" value="1"/>
</dbReference>
<dbReference type="Gene3D" id="3.40.50.10540">
    <property type="entry name" value="Crotonobetainyl-coa:carnitine coa-transferase, domain 1"/>
    <property type="match status" value="2"/>
</dbReference>
<dbReference type="GO" id="GO:0003824">
    <property type="term" value="F:catalytic activity"/>
    <property type="evidence" value="ECO:0007669"/>
    <property type="project" value="InterPro"/>
</dbReference>
<keyword evidence="2" id="KW-1185">Reference proteome</keyword>
<dbReference type="Proteomes" id="UP000221168">
    <property type="component" value="Unassembled WGS sequence"/>
</dbReference>
<dbReference type="Pfam" id="PF02515">
    <property type="entry name" value="CoA_transf_3"/>
    <property type="match status" value="1"/>
</dbReference>
<dbReference type="PANTHER" id="PTHR48228">
    <property type="entry name" value="SUCCINYL-COA--D-CITRAMALATE COA-TRANSFERASE"/>
    <property type="match status" value="1"/>
</dbReference>
<proteinExistence type="predicted"/>
<dbReference type="AlphaFoldDB" id="A0A2G1QI48"/>
<dbReference type="OrthoDB" id="9806585at2"/>